<dbReference type="GO" id="GO:0017089">
    <property type="term" value="F:glycolipid transfer activity"/>
    <property type="evidence" value="ECO:0007669"/>
    <property type="project" value="TreeGrafter"/>
</dbReference>
<dbReference type="GO" id="GO:0001530">
    <property type="term" value="F:lipopolysaccharide binding"/>
    <property type="evidence" value="ECO:0007669"/>
    <property type="project" value="InterPro"/>
</dbReference>
<keyword evidence="7" id="KW-1185">Reference proteome</keyword>
<evidence type="ECO:0000259" key="5">
    <source>
        <dbReference type="Pfam" id="PF03968"/>
    </source>
</evidence>
<accession>A0A345P5W5</accession>
<comment type="similarity">
    <text evidence="4">Belongs to the LptA family.</text>
</comment>
<dbReference type="RefSeq" id="WP_114898784.1">
    <property type="nucleotide sequence ID" value="NZ_CP031222.1"/>
</dbReference>
<comment type="subcellular location">
    <subcellularLocation>
        <location evidence="4">Periplasm</location>
    </subcellularLocation>
</comment>
<dbReference type="HAMAP" id="MF_01914">
    <property type="entry name" value="LPS_assembly_LptA"/>
    <property type="match status" value="1"/>
</dbReference>
<evidence type="ECO:0000256" key="1">
    <source>
        <dbReference type="ARBA" id="ARBA00022448"/>
    </source>
</evidence>
<dbReference type="InterPro" id="IPR014340">
    <property type="entry name" value="LptA"/>
</dbReference>
<dbReference type="GO" id="GO:0043165">
    <property type="term" value="P:Gram-negative-bacterium-type cell outer membrane assembly"/>
    <property type="evidence" value="ECO:0007669"/>
    <property type="project" value="UniProtKB-UniRule"/>
</dbReference>
<dbReference type="NCBIfam" id="TIGR03002">
    <property type="entry name" value="outer_YhbN_LptA"/>
    <property type="match status" value="1"/>
</dbReference>
<dbReference type="Pfam" id="PF03968">
    <property type="entry name" value="LptD_N"/>
    <property type="match status" value="1"/>
</dbReference>
<dbReference type="Proteomes" id="UP000253940">
    <property type="component" value="Chromosome"/>
</dbReference>
<keyword evidence="2" id="KW-0732">Signal</keyword>
<sequence>MQLPVRRFVSEVQLTIPRILLSSVGIFASFLISQYVYALESDHDQPVHLEADRAVYNQQTGVTVYTGNVVITQGTIRLQADSVIANLDQNKSIKDVTATGKPAKFQQKINPDKGIVYGEGDQVFYDAKSSQVTLTGNAKLNQDGSSFVGNTLRYGMTQGDIEGNGNAQQRVQMVIPPSATRTPSSVKSK</sequence>
<comment type="subunit">
    <text evidence="4">Component of the lipopolysaccharide transport and assembly complex.</text>
</comment>
<evidence type="ECO:0000313" key="7">
    <source>
        <dbReference type="Proteomes" id="UP000253940"/>
    </source>
</evidence>
<dbReference type="KEGG" id="mbah:HYN46_07420"/>
<evidence type="ECO:0000256" key="3">
    <source>
        <dbReference type="ARBA" id="ARBA00022764"/>
    </source>
</evidence>
<dbReference type="PANTHER" id="PTHR36504:SF1">
    <property type="entry name" value="LIPOPOLYSACCHARIDE EXPORT SYSTEM PROTEIN LPTA"/>
    <property type="match status" value="1"/>
</dbReference>
<dbReference type="InterPro" id="IPR052037">
    <property type="entry name" value="LPS_export_LptA"/>
</dbReference>
<evidence type="ECO:0000256" key="2">
    <source>
        <dbReference type="ARBA" id="ARBA00022729"/>
    </source>
</evidence>
<dbReference type="GO" id="GO:0030288">
    <property type="term" value="C:outer membrane-bounded periplasmic space"/>
    <property type="evidence" value="ECO:0007669"/>
    <property type="project" value="TreeGrafter"/>
</dbReference>
<organism evidence="6 7">
    <name type="scientific">Aquirhabdus parva</name>
    <dbReference type="NCBI Taxonomy" id="2283318"/>
    <lineage>
        <taxon>Bacteria</taxon>
        <taxon>Pseudomonadati</taxon>
        <taxon>Pseudomonadota</taxon>
        <taxon>Gammaproteobacteria</taxon>
        <taxon>Moraxellales</taxon>
        <taxon>Moraxellaceae</taxon>
        <taxon>Aquirhabdus</taxon>
    </lineage>
</organism>
<dbReference type="PANTHER" id="PTHR36504">
    <property type="entry name" value="LIPOPOLYSACCHARIDE EXPORT SYSTEM PROTEIN LPTA"/>
    <property type="match status" value="1"/>
</dbReference>
<name>A0A345P5W5_9GAMM</name>
<keyword evidence="3 4" id="KW-0574">Periplasm</keyword>
<dbReference type="GO" id="GO:0015920">
    <property type="term" value="P:lipopolysaccharide transport"/>
    <property type="evidence" value="ECO:0007669"/>
    <property type="project" value="UniProtKB-UniRule"/>
</dbReference>
<dbReference type="OrthoDB" id="9795964at2"/>
<evidence type="ECO:0000313" key="6">
    <source>
        <dbReference type="EMBL" id="AXI02674.1"/>
    </source>
</evidence>
<gene>
    <name evidence="4 6" type="primary">lptA</name>
    <name evidence="6" type="ORF">HYN46_07420</name>
</gene>
<comment type="function">
    <text evidence="4">Involved in the assembly of lipopolysaccharide (LPS). Required for the translocation of LPS from the inner membrane to the outer membrane. May form a bridge between the inner membrane and the outer membrane, via interactions with LptC and LptD, thereby facilitating LPS transfer across the periplasm.</text>
</comment>
<dbReference type="AlphaFoldDB" id="A0A345P5W5"/>
<evidence type="ECO:0000256" key="4">
    <source>
        <dbReference type="HAMAP-Rule" id="MF_01914"/>
    </source>
</evidence>
<protein>
    <recommendedName>
        <fullName evidence="4">Lipopolysaccharide export system protein LptA</fullName>
    </recommendedName>
</protein>
<dbReference type="InterPro" id="IPR005653">
    <property type="entry name" value="OstA-like_N"/>
</dbReference>
<dbReference type="Gene3D" id="2.60.450.10">
    <property type="entry name" value="Lipopolysaccharide (LPS) transport protein A like domain"/>
    <property type="match status" value="1"/>
</dbReference>
<proteinExistence type="inferred from homology"/>
<keyword evidence="1 4" id="KW-0813">Transport</keyword>
<feature type="domain" description="Organic solvent tolerance-like N-terminal" evidence="5">
    <location>
        <begin position="49"/>
        <end position="159"/>
    </location>
</feature>
<dbReference type="EMBL" id="CP031222">
    <property type="protein sequence ID" value="AXI02674.1"/>
    <property type="molecule type" value="Genomic_DNA"/>
</dbReference>
<reference evidence="6 7" key="1">
    <citation type="submission" date="2018-07" db="EMBL/GenBank/DDBJ databases">
        <title>Genome sequencing of Moraxellaceae gen. HYN0046.</title>
        <authorList>
            <person name="Kim M."/>
            <person name="Yi H."/>
        </authorList>
    </citation>
    <scope>NUCLEOTIDE SEQUENCE [LARGE SCALE GENOMIC DNA]</scope>
    <source>
        <strain evidence="6 7">HYN0046</strain>
    </source>
</reference>
<dbReference type="GO" id="GO:0009279">
    <property type="term" value="C:cell outer membrane"/>
    <property type="evidence" value="ECO:0007669"/>
    <property type="project" value="TreeGrafter"/>
</dbReference>